<keyword evidence="6" id="KW-1185">Reference proteome</keyword>
<evidence type="ECO:0000256" key="3">
    <source>
        <dbReference type="ARBA" id="ARBA00022842"/>
    </source>
</evidence>
<dbReference type="InterPro" id="IPR029044">
    <property type="entry name" value="Nucleotide-diphossugar_trans"/>
</dbReference>
<proteinExistence type="predicted"/>
<keyword evidence="2" id="KW-0548">Nucleotidyltransferase</keyword>
<evidence type="ECO:0000313" key="5">
    <source>
        <dbReference type="EMBL" id="MXQ08229.1"/>
    </source>
</evidence>
<dbReference type="CDD" id="cd06422">
    <property type="entry name" value="NTP_transferase_like_1"/>
    <property type="match status" value="1"/>
</dbReference>
<dbReference type="PANTHER" id="PTHR43584">
    <property type="entry name" value="NUCLEOTIDYL TRANSFERASE"/>
    <property type="match status" value="1"/>
</dbReference>
<gene>
    <name evidence="5" type="ORF">GQ651_10280</name>
</gene>
<evidence type="ECO:0000256" key="2">
    <source>
        <dbReference type="ARBA" id="ARBA00022695"/>
    </source>
</evidence>
<feature type="domain" description="MobA-like NTP transferase" evidence="4">
    <location>
        <begin position="6"/>
        <end position="131"/>
    </location>
</feature>
<dbReference type="InterPro" id="IPR050065">
    <property type="entry name" value="GlmU-like"/>
</dbReference>
<dbReference type="InterPro" id="IPR025877">
    <property type="entry name" value="MobA-like_NTP_Trfase"/>
</dbReference>
<accession>A0A7C9IGS4</accession>
<evidence type="ECO:0000313" key="6">
    <source>
        <dbReference type="Proteomes" id="UP000480350"/>
    </source>
</evidence>
<organism evidence="5 6">
    <name type="scientific">Kangsaoukella pontilimi</name>
    <dbReference type="NCBI Taxonomy" id="2691042"/>
    <lineage>
        <taxon>Bacteria</taxon>
        <taxon>Pseudomonadati</taxon>
        <taxon>Pseudomonadota</taxon>
        <taxon>Alphaproteobacteria</taxon>
        <taxon>Rhodobacterales</taxon>
        <taxon>Paracoccaceae</taxon>
        <taxon>Kangsaoukella</taxon>
    </lineage>
</organism>
<dbReference type="EMBL" id="WUPT01000002">
    <property type="protein sequence ID" value="MXQ08229.1"/>
    <property type="molecule type" value="Genomic_DNA"/>
</dbReference>
<sequence>MPRSMMIFAAGFGTRMGALTKDLPKPMLPVAGQPMIDIAISMGRSAGLSTLVANTHYLAHRIEPHLTERGVAISREEPEILDTGGGLKAALPLLGPGPVVTMNPDAGWRGPNPVEQLLGAWREDDGALLLVVPMERALGRQGGGDFTLDGGRLSRGGDYVYCGVQILRTEILADISDTAFSLNQVWDRLNADGRLRGIEYAGDWCDIGHPEGLTLAERMMATGHV</sequence>
<protein>
    <submittedName>
        <fullName evidence="5">NTP transferase domain-containing protein</fullName>
    </submittedName>
</protein>
<reference evidence="5 6" key="2">
    <citation type="submission" date="2020-03" db="EMBL/GenBank/DDBJ databases">
        <title>Kangsaoukella pontilimi gen. nov., sp. nov., a new member of the family Rhodobacteraceae isolated from a tidal mudflat.</title>
        <authorList>
            <person name="Kim I.S."/>
        </authorList>
    </citation>
    <scope>NUCLEOTIDE SEQUENCE [LARGE SCALE GENOMIC DNA]</scope>
    <source>
        <strain evidence="5 6">GH1-50</strain>
    </source>
</reference>
<dbReference type="Pfam" id="PF12804">
    <property type="entry name" value="NTP_transf_3"/>
    <property type="match status" value="1"/>
</dbReference>
<dbReference type="GO" id="GO:0016779">
    <property type="term" value="F:nucleotidyltransferase activity"/>
    <property type="evidence" value="ECO:0007669"/>
    <property type="project" value="UniProtKB-KW"/>
</dbReference>
<evidence type="ECO:0000259" key="4">
    <source>
        <dbReference type="Pfam" id="PF12804"/>
    </source>
</evidence>
<dbReference type="PANTHER" id="PTHR43584:SF8">
    <property type="entry name" value="N-ACETYLMURAMATE ALPHA-1-PHOSPHATE URIDYLYLTRANSFERASE"/>
    <property type="match status" value="1"/>
</dbReference>
<dbReference type="Proteomes" id="UP000480350">
    <property type="component" value="Unassembled WGS sequence"/>
</dbReference>
<dbReference type="AlphaFoldDB" id="A0A7C9IGS4"/>
<dbReference type="SUPFAM" id="SSF53448">
    <property type="entry name" value="Nucleotide-diphospho-sugar transferases"/>
    <property type="match status" value="1"/>
</dbReference>
<comment type="caution">
    <text evidence="5">The sequence shown here is derived from an EMBL/GenBank/DDBJ whole genome shotgun (WGS) entry which is preliminary data.</text>
</comment>
<name>A0A7C9IGS4_9RHOB</name>
<dbReference type="Gene3D" id="3.90.550.10">
    <property type="entry name" value="Spore Coat Polysaccharide Biosynthesis Protein SpsA, Chain A"/>
    <property type="match status" value="1"/>
</dbReference>
<evidence type="ECO:0000256" key="1">
    <source>
        <dbReference type="ARBA" id="ARBA00022679"/>
    </source>
</evidence>
<reference evidence="5 6" key="1">
    <citation type="submission" date="2019-12" db="EMBL/GenBank/DDBJ databases">
        <authorList>
            <person name="Lee S.D."/>
        </authorList>
    </citation>
    <scope>NUCLEOTIDE SEQUENCE [LARGE SCALE GENOMIC DNA]</scope>
    <source>
        <strain evidence="5 6">GH1-50</strain>
    </source>
</reference>
<keyword evidence="1 5" id="KW-0808">Transferase</keyword>
<keyword evidence="3" id="KW-0460">Magnesium</keyword>